<keyword evidence="10" id="KW-0675">Receptor</keyword>
<evidence type="ECO:0000313" key="14">
    <source>
        <dbReference type="RefSeq" id="XP_017881173.1"/>
    </source>
</evidence>
<evidence type="ECO:0000313" key="13">
    <source>
        <dbReference type="Proteomes" id="UP000694925"/>
    </source>
</evidence>
<evidence type="ECO:0000256" key="12">
    <source>
        <dbReference type="SAM" id="Phobius"/>
    </source>
</evidence>
<evidence type="ECO:0000256" key="5">
    <source>
        <dbReference type="ARBA" id="ARBA00022692"/>
    </source>
</evidence>
<comment type="similarity">
    <text evidence="2">Belongs to the CD36 family.</text>
</comment>
<evidence type="ECO:0000256" key="11">
    <source>
        <dbReference type="ARBA" id="ARBA00023180"/>
    </source>
</evidence>
<feature type="transmembrane region" description="Helical" evidence="12">
    <location>
        <begin position="511"/>
        <end position="533"/>
    </location>
</feature>
<evidence type="ECO:0000256" key="8">
    <source>
        <dbReference type="ARBA" id="ARBA00023136"/>
    </source>
</evidence>
<dbReference type="CTD" id="42514"/>
<evidence type="ECO:0000256" key="3">
    <source>
        <dbReference type="ARBA" id="ARBA00022475"/>
    </source>
</evidence>
<evidence type="ECO:0000256" key="9">
    <source>
        <dbReference type="ARBA" id="ARBA00023157"/>
    </source>
</evidence>
<keyword evidence="9" id="KW-1015">Disulfide bond</keyword>
<evidence type="ECO:0000256" key="10">
    <source>
        <dbReference type="ARBA" id="ARBA00023170"/>
    </source>
</evidence>
<dbReference type="GO" id="GO:0007608">
    <property type="term" value="P:sensory perception of smell"/>
    <property type="evidence" value="ECO:0007669"/>
    <property type="project" value="UniProtKB-KW"/>
</dbReference>
<dbReference type="PANTHER" id="PTHR11923">
    <property type="entry name" value="SCAVENGER RECEPTOR CLASS B TYPE-1 SR-B1"/>
    <property type="match status" value="1"/>
</dbReference>
<dbReference type="Proteomes" id="UP000694925">
    <property type="component" value="Unplaced"/>
</dbReference>
<feature type="transmembrane region" description="Helical" evidence="12">
    <location>
        <begin position="62"/>
        <end position="85"/>
    </location>
</feature>
<protein>
    <submittedName>
        <fullName evidence="14">Sensory neuron membrane protein 1 isoform X1</fullName>
    </submittedName>
</protein>
<evidence type="ECO:0000256" key="2">
    <source>
        <dbReference type="ARBA" id="ARBA00010532"/>
    </source>
</evidence>
<keyword evidence="11" id="KW-0325">Glycoprotein</keyword>
<accession>A0AAJ7J0H2</accession>
<keyword evidence="3" id="KW-1003">Cell membrane</keyword>
<evidence type="ECO:0000256" key="4">
    <source>
        <dbReference type="ARBA" id="ARBA00022606"/>
    </source>
</evidence>
<name>A0AAJ7J0H2_9HYME</name>
<dbReference type="GO" id="GO:0005044">
    <property type="term" value="F:scavenger receptor activity"/>
    <property type="evidence" value="ECO:0007669"/>
    <property type="project" value="TreeGrafter"/>
</dbReference>
<dbReference type="AlphaFoldDB" id="A0AAJ7J0H2"/>
<dbReference type="GO" id="GO:0005737">
    <property type="term" value="C:cytoplasm"/>
    <property type="evidence" value="ECO:0007669"/>
    <property type="project" value="TreeGrafter"/>
</dbReference>
<dbReference type="InterPro" id="IPR002159">
    <property type="entry name" value="CD36_fam"/>
</dbReference>
<dbReference type="PRINTS" id="PR01609">
    <property type="entry name" value="CD36FAMILY"/>
</dbReference>
<reference evidence="14" key="1">
    <citation type="submission" date="2025-08" db="UniProtKB">
        <authorList>
            <consortium name="RefSeq"/>
        </authorList>
    </citation>
    <scope>IDENTIFICATION</scope>
    <source>
        <tissue evidence="14">Whole body</tissue>
    </source>
</reference>
<proteinExistence type="inferred from homology"/>
<dbReference type="GO" id="GO:0005886">
    <property type="term" value="C:plasma membrane"/>
    <property type="evidence" value="ECO:0007669"/>
    <property type="project" value="UniProtKB-SubCell"/>
</dbReference>
<keyword evidence="13" id="KW-1185">Reference proteome</keyword>
<keyword evidence="5 12" id="KW-0812">Transmembrane</keyword>
<keyword evidence="8 12" id="KW-0472">Membrane</keyword>
<evidence type="ECO:0000256" key="7">
    <source>
        <dbReference type="ARBA" id="ARBA00022989"/>
    </source>
</evidence>
<evidence type="ECO:0000256" key="6">
    <source>
        <dbReference type="ARBA" id="ARBA00022725"/>
    </source>
</evidence>
<dbReference type="GeneID" id="108625587"/>
<evidence type="ECO:0000256" key="1">
    <source>
        <dbReference type="ARBA" id="ARBA00004651"/>
    </source>
</evidence>
<keyword evidence="7 12" id="KW-1133">Transmembrane helix</keyword>
<dbReference type="KEGG" id="ccal:108625587"/>
<dbReference type="PANTHER" id="PTHR11923:SF69">
    <property type="entry name" value="SENSORY NEURON MEMBRANE PROTEIN 1"/>
    <property type="match status" value="1"/>
</dbReference>
<organism evidence="13 14">
    <name type="scientific">Ceratina calcarata</name>
    <dbReference type="NCBI Taxonomy" id="156304"/>
    <lineage>
        <taxon>Eukaryota</taxon>
        <taxon>Metazoa</taxon>
        <taxon>Ecdysozoa</taxon>
        <taxon>Arthropoda</taxon>
        <taxon>Hexapoda</taxon>
        <taxon>Insecta</taxon>
        <taxon>Pterygota</taxon>
        <taxon>Neoptera</taxon>
        <taxon>Endopterygota</taxon>
        <taxon>Hymenoptera</taxon>
        <taxon>Apocrita</taxon>
        <taxon>Aculeata</taxon>
        <taxon>Apoidea</taxon>
        <taxon>Anthophila</taxon>
        <taxon>Apidae</taxon>
        <taxon>Ceratina</taxon>
        <taxon>Zadontomerus</taxon>
    </lineage>
</organism>
<keyword evidence="6" id="KW-0552">Olfaction</keyword>
<gene>
    <name evidence="14" type="primary">LOC108625587</name>
</gene>
<sequence length="581" mass="65731">MRLQKTARDLAVRVFHRTVHLTLHSSLLGVRSFFTTGENFRKALRGPTERYKRIMNLKPKKMGIIGGSMLAFGIVFCSIFFPPFLRSQVKKQVRLKDGSEMRDLWSNFPFPLDFKVYLFNVTNPVEITAGEKPIVKEVGPFFYDEYKQKVDLVDREEDDSVEYNIKTTWYYNPSRSNGLTGEEEIYFPHIVILTMVKTTLKEQPGALGILNKAVDSIFKKPSTVFIRAKVKEILFEGLPIDCTVKDFAGTAVCTVLKENDDSFVPDGEGRYLFSIFGKQNGTIAPQRIRVLRGIKNYKDLGRVIEFDGKPALTIWAGDKCNTFNGTDSTIFPPLIQEGDDIVSFSPDVCRSLAAQFAHKNKVKGVNTYHYTANFGDMSTNPDEKCFCPAPDECLTKNLMDLSKCLGAPLIGSLPHLLWTEEKYHKMVDGLHPNEEEHIIDMDFEPLTATPIIAHKRLQFNMFVQKVEKFKLMKNLPECLFPLFWVEEGILLEDQLVNKVKMVFKTITVVGFLKWLTIVGGTCSCIASGALIFLNKEKGKMDVTKVTPQSQSAKDDDQKKWPNQITISTIQSAAVPPNLDAN</sequence>
<keyword evidence="4" id="KW-0716">Sensory transduction</keyword>
<dbReference type="Pfam" id="PF01130">
    <property type="entry name" value="CD36"/>
    <property type="match status" value="1"/>
</dbReference>
<dbReference type="RefSeq" id="XP_017881173.1">
    <property type="nucleotide sequence ID" value="XM_018025684.2"/>
</dbReference>
<comment type="subcellular location">
    <subcellularLocation>
        <location evidence="1">Cell membrane</location>
        <topology evidence="1">Multi-pass membrane protein</topology>
    </subcellularLocation>
</comment>